<feature type="transmembrane region" description="Helical" evidence="5">
    <location>
        <begin position="98"/>
        <end position="120"/>
    </location>
</feature>
<gene>
    <name evidence="6" type="ORF">OS242_20100</name>
</gene>
<comment type="caution">
    <text evidence="6">The sequence shown here is derived from an EMBL/GenBank/DDBJ whole genome shotgun (WGS) entry which is preliminary data.</text>
</comment>
<name>A0ABT3X5P4_9BACL</name>
<organism evidence="6 7">
    <name type="scientific">Tumebacillus lacus</name>
    <dbReference type="NCBI Taxonomy" id="2995335"/>
    <lineage>
        <taxon>Bacteria</taxon>
        <taxon>Bacillati</taxon>
        <taxon>Bacillota</taxon>
        <taxon>Bacilli</taxon>
        <taxon>Bacillales</taxon>
        <taxon>Alicyclobacillaceae</taxon>
        <taxon>Tumebacillus</taxon>
    </lineage>
</organism>
<dbReference type="RefSeq" id="WP_267153465.1">
    <property type="nucleotide sequence ID" value="NZ_JAPMLT010000017.1"/>
</dbReference>
<feature type="transmembrane region" description="Helical" evidence="5">
    <location>
        <begin position="168"/>
        <end position="185"/>
    </location>
</feature>
<dbReference type="EMBL" id="JAPMLT010000017">
    <property type="protein sequence ID" value="MCX7572214.1"/>
    <property type="molecule type" value="Genomic_DNA"/>
</dbReference>
<dbReference type="PANTHER" id="PTHR35529:SF1">
    <property type="entry name" value="MANGANESE EFFLUX PUMP MNTP-RELATED"/>
    <property type="match status" value="1"/>
</dbReference>
<evidence type="ECO:0000256" key="1">
    <source>
        <dbReference type="ARBA" id="ARBA00022475"/>
    </source>
</evidence>
<evidence type="ECO:0000256" key="3">
    <source>
        <dbReference type="ARBA" id="ARBA00022989"/>
    </source>
</evidence>
<sequence>MPSDMTFMKWLALLFTLGLDTLALSIALGLANVPQRWRIALTFALAEALMPTVGYLLGHTVSLWLGTYGPWIGVVAVLGVGVWLLFENDDEDGLFHKGAAGWVLFLTALTISLDELAVGFSIGLGRLLAVPVGWTMLAMAVQAFLFTWLGLTFARRLKPFLGEAAEKAGGIILTLLGLYLGWELWQGS</sequence>
<keyword evidence="3 5" id="KW-1133">Transmembrane helix</keyword>
<dbReference type="PANTHER" id="PTHR35529">
    <property type="entry name" value="MANGANESE EFFLUX PUMP MNTP-RELATED"/>
    <property type="match status" value="1"/>
</dbReference>
<keyword evidence="1" id="KW-1003">Cell membrane</keyword>
<accession>A0ABT3X5P4</accession>
<evidence type="ECO:0000256" key="2">
    <source>
        <dbReference type="ARBA" id="ARBA00022692"/>
    </source>
</evidence>
<dbReference type="InterPro" id="IPR003810">
    <property type="entry name" value="Mntp/YtaF"/>
</dbReference>
<proteinExistence type="predicted"/>
<keyword evidence="7" id="KW-1185">Reference proteome</keyword>
<feature type="transmembrane region" description="Helical" evidence="5">
    <location>
        <begin position="39"/>
        <end position="58"/>
    </location>
</feature>
<keyword evidence="2 5" id="KW-0812">Transmembrane</keyword>
<evidence type="ECO:0000256" key="5">
    <source>
        <dbReference type="SAM" id="Phobius"/>
    </source>
</evidence>
<reference evidence="6 7" key="1">
    <citation type="submission" date="2022-11" db="EMBL/GenBank/DDBJ databases">
        <title>Study of microbial diversity in lake waters.</title>
        <authorList>
            <person name="Zhang J."/>
        </authorList>
    </citation>
    <scope>NUCLEOTIDE SEQUENCE [LARGE SCALE GENOMIC DNA]</scope>
    <source>
        <strain evidence="6 7">DT12</strain>
    </source>
</reference>
<evidence type="ECO:0000313" key="6">
    <source>
        <dbReference type="EMBL" id="MCX7572214.1"/>
    </source>
</evidence>
<keyword evidence="4 5" id="KW-0472">Membrane</keyword>
<protein>
    <submittedName>
        <fullName evidence="6">Manganese efflux pump</fullName>
    </submittedName>
</protein>
<dbReference type="Proteomes" id="UP001208017">
    <property type="component" value="Unassembled WGS sequence"/>
</dbReference>
<dbReference type="Pfam" id="PF02659">
    <property type="entry name" value="Mntp"/>
    <property type="match status" value="1"/>
</dbReference>
<evidence type="ECO:0000313" key="7">
    <source>
        <dbReference type="Proteomes" id="UP001208017"/>
    </source>
</evidence>
<evidence type="ECO:0000256" key="4">
    <source>
        <dbReference type="ARBA" id="ARBA00023136"/>
    </source>
</evidence>
<feature type="transmembrane region" description="Helical" evidence="5">
    <location>
        <begin position="127"/>
        <end position="148"/>
    </location>
</feature>
<feature type="transmembrane region" description="Helical" evidence="5">
    <location>
        <begin position="65"/>
        <end position="86"/>
    </location>
</feature>